<keyword evidence="2" id="KW-0238">DNA-binding</keyword>
<dbReference type="SUPFAM" id="SSF46785">
    <property type="entry name" value="Winged helix' DNA-binding domain"/>
    <property type="match status" value="1"/>
</dbReference>
<sequence>MKLVQILKAIADENRLRILHLLNQEELCVCEIETILGMGQSNVSRHLNKLFSVSLIQREKKSQWVNYRVDRETIRKYPFLNNIFNGQSNQINPFKKDQKKYIEHKKNGMSYEQLKKLSKAID</sequence>
<accession>A0A7T1F1B8</accession>
<dbReference type="EMBL" id="CP065383">
    <property type="protein sequence ID" value="QPM66848.1"/>
    <property type="molecule type" value="Genomic_DNA"/>
</dbReference>
<dbReference type="Proteomes" id="UP000594463">
    <property type="component" value="Chromosome"/>
</dbReference>
<dbReference type="SMART" id="SM00418">
    <property type="entry name" value="HTH_ARSR"/>
    <property type="match status" value="1"/>
</dbReference>
<dbReference type="Pfam" id="PF01022">
    <property type="entry name" value="HTH_5"/>
    <property type="match status" value="1"/>
</dbReference>
<keyword evidence="1" id="KW-0805">Transcription regulation</keyword>
<organism evidence="5 6">
    <name type="scientific">Atribacter laminatus</name>
    <dbReference type="NCBI Taxonomy" id="2847778"/>
    <lineage>
        <taxon>Bacteria</taxon>
        <taxon>Pseudomonadati</taxon>
        <taxon>Atribacterota</taxon>
        <taxon>Atribacteria</taxon>
        <taxon>Atribacterales</taxon>
        <taxon>Atribacteraceae</taxon>
        <taxon>Atribacter</taxon>
    </lineage>
</organism>
<dbReference type="CDD" id="cd00090">
    <property type="entry name" value="HTH_ARSR"/>
    <property type="match status" value="1"/>
</dbReference>
<evidence type="ECO:0000259" key="4">
    <source>
        <dbReference type="PROSITE" id="PS50987"/>
    </source>
</evidence>
<reference evidence="5 6" key="1">
    <citation type="journal article" date="2021" name="Nat. Commun.">
        <title>Isolation of a member of the candidate phylum Atribacteria reveals a unique cell membrane structure.</title>
        <authorList>
            <person name="Taiki K."/>
            <person name="Nobu M.K."/>
            <person name="Kusada H."/>
            <person name="Meng X.-Y."/>
            <person name="Hosoki N."/>
            <person name="Uematsu K."/>
            <person name="Yoshioka H."/>
            <person name="Kamagata Y."/>
            <person name="Tamaki H."/>
        </authorList>
    </citation>
    <scope>NUCLEOTIDE SEQUENCE [LARGE SCALE GENOMIC DNA]</scope>
    <source>
        <strain evidence="5 6">RT761</strain>
    </source>
</reference>
<dbReference type="PRINTS" id="PR00778">
    <property type="entry name" value="HTHARSR"/>
</dbReference>
<dbReference type="AlphaFoldDB" id="A0A7T1F1B8"/>
<name>A0A7T1F1B8_ATRLM</name>
<evidence type="ECO:0000256" key="2">
    <source>
        <dbReference type="ARBA" id="ARBA00023125"/>
    </source>
</evidence>
<evidence type="ECO:0000256" key="3">
    <source>
        <dbReference type="ARBA" id="ARBA00023163"/>
    </source>
</evidence>
<keyword evidence="6" id="KW-1185">Reference proteome</keyword>
<dbReference type="InterPro" id="IPR001845">
    <property type="entry name" value="HTH_ArsR_DNA-bd_dom"/>
</dbReference>
<dbReference type="NCBIfam" id="NF033788">
    <property type="entry name" value="HTH_metalloreg"/>
    <property type="match status" value="1"/>
</dbReference>
<evidence type="ECO:0000313" key="5">
    <source>
        <dbReference type="EMBL" id="QPM66848.1"/>
    </source>
</evidence>
<dbReference type="PROSITE" id="PS50987">
    <property type="entry name" value="HTH_ARSR_2"/>
    <property type="match status" value="1"/>
</dbReference>
<dbReference type="InterPro" id="IPR036388">
    <property type="entry name" value="WH-like_DNA-bd_sf"/>
</dbReference>
<feature type="domain" description="HTH arsR-type" evidence="4">
    <location>
        <begin position="1"/>
        <end position="89"/>
    </location>
</feature>
<dbReference type="InterPro" id="IPR051081">
    <property type="entry name" value="HTH_MetalResp_TranReg"/>
</dbReference>
<protein>
    <submittedName>
        <fullName evidence="5">Cadmium resistance transcriptional regulatory protein CadC</fullName>
    </submittedName>
</protein>
<dbReference type="GO" id="GO:0003677">
    <property type="term" value="F:DNA binding"/>
    <property type="evidence" value="ECO:0007669"/>
    <property type="project" value="UniProtKB-KW"/>
</dbReference>
<keyword evidence="3" id="KW-0804">Transcription</keyword>
<dbReference type="GO" id="GO:0003700">
    <property type="term" value="F:DNA-binding transcription factor activity"/>
    <property type="evidence" value="ECO:0007669"/>
    <property type="project" value="InterPro"/>
</dbReference>
<dbReference type="Gene3D" id="1.10.10.10">
    <property type="entry name" value="Winged helix-like DNA-binding domain superfamily/Winged helix DNA-binding domain"/>
    <property type="match status" value="1"/>
</dbReference>
<evidence type="ECO:0000313" key="6">
    <source>
        <dbReference type="Proteomes" id="UP000594463"/>
    </source>
</evidence>
<gene>
    <name evidence="5" type="primary">cadC</name>
    <name evidence="5" type="ORF">RT761_00034</name>
</gene>
<dbReference type="InterPro" id="IPR011991">
    <property type="entry name" value="ArsR-like_HTH"/>
</dbReference>
<evidence type="ECO:0000256" key="1">
    <source>
        <dbReference type="ARBA" id="ARBA00023015"/>
    </source>
</evidence>
<dbReference type="PANTHER" id="PTHR33154:SF33">
    <property type="entry name" value="TRANSCRIPTIONAL REPRESSOR SDPR"/>
    <property type="match status" value="1"/>
</dbReference>
<proteinExistence type="predicted"/>
<dbReference type="KEGG" id="alam:RT761_00034"/>
<dbReference type="InterPro" id="IPR036390">
    <property type="entry name" value="WH_DNA-bd_sf"/>
</dbReference>
<dbReference type="RefSeq" id="WP_218112080.1">
    <property type="nucleotide sequence ID" value="NZ_CP065383.1"/>
</dbReference>
<dbReference type="PANTHER" id="PTHR33154">
    <property type="entry name" value="TRANSCRIPTIONAL REGULATOR, ARSR FAMILY"/>
    <property type="match status" value="1"/>
</dbReference>